<gene>
    <name evidence="2" type="ORF">TTHERM_00974280</name>
</gene>
<dbReference type="GeneID" id="7844429"/>
<dbReference type="HOGENOM" id="CLU_1528221_0_0_1"/>
<reference evidence="3" key="1">
    <citation type="journal article" date="2006" name="PLoS Biol.">
        <title>Macronuclear genome sequence of the ciliate Tetrahymena thermophila, a model eukaryote.</title>
        <authorList>
            <person name="Eisen J.A."/>
            <person name="Coyne R.S."/>
            <person name="Wu M."/>
            <person name="Wu D."/>
            <person name="Thiagarajan M."/>
            <person name="Wortman J.R."/>
            <person name="Badger J.H."/>
            <person name="Ren Q."/>
            <person name="Amedeo P."/>
            <person name="Jones K.M."/>
            <person name="Tallon L.J."/>
            <person name="Delcher A.L."/>
            <person name="Salzberg S.L."/>
            <person name="Silva J.C."/>
            <person name="Haas B.J."/>
            <person name="Majoros W.H."/>
            <person name="Farzad M."/>
            <person name="Carlton J.M."/>
            <person name="Smith R.K. Jr."/>
            <person name="Garg J."/>
            <person name="Pearlman R.E."/>
            <person name="Karrer K.M."/>
            <person name="Sun L."/>
            <person name="Manning G."/>
            <person name="Elde N.C."/>
            <person name="Turkewitz A.P."/>
            <person name="Asai D.J."/>
            <person name="Wilkes D.E."/>
            <person name="Wang Y."/>
            <person name="Cai H."/>
            <person name="Collins K."/>
            <person name="Stewart B.A."/>
            <person name="Lee S.R."/>
            <person name="Wilamowska K."/>
            <person name="Weinberg Z."/>
            <person name="Ruzzo W.L."/>
            <person name="Wloga D."/>
            <person name="Gaertig J."/>
            <person name="Frankel J."/>
            <person name="Tsao C.-C."/>
            <person name="Gorovsky M.A."/>
            <person name="Keeling P.J."/>
            <person name="Waller R.F."/>
            <person name="Patron N.J."/>
            <person name="Cherry J.M."/>
            <person name="Stover N.A."/>
            <person name="Krieger C.J."/>
            <person name="del Toro C."/>
            <person name="Ryder H.F."/>
            <person name="Williamson S.C."/>
            <person name="Barbeau R.A."/>
            <person name="Hamilton E.P."/>
            <person name="Orias E."/>
        </authorList>
    </citation>
    <scope>NUCLEOTIDE SEQUENCE [LARGE SCALE GENOMIC DNA]</scope>
    <source>
        <strain evidence="3">SB210</strain>
    </source>
</reference>
<sequence length="256" mass="29908">MQILQSYLFIKILTKYFIVISQQQFHLRFSTEYSFVKTIKSNYIKNSNTINKQINKETHFNKIIKKIYIYTQISKKKSRLMASRTITLKRFLILNSIWAIPLFSSQKMDSFQCYIKQIKQITMNKVYAATKDNNNYIIISTNGGELNNIKDDQIQSLSSNICNENKEILQIIDLIQKKQKQDESEGNQKQNKEDKKQKEKDDEDKEKKEDEDSDEESDSESSDDDDDDQSGGILIPVIEWVKGIIPRVIPNPQSQS</sequence>
<accession>Q22WR5</accession>
<evidence type="ECO:0000313" key="2">
    <source>
        <dbReference type="EMBL" id="EAR89727.3"/>
    </source>
</evidence>
<dbReference type="EMBL" id="GG662813">
    <property type="protein sequence ID" value="EAR89727.3"/>
    <property type="molecule type" value="Genomic_DNA"/>
</dbReference>
<dbReference type="AlphaFoldDB" id="Q22WR5"/>
<protein>
    <submittedName>
        <fullName evidence="2">Uncharacterized protein</fullName>
    </submittedName>
</protein>
<name>Q22WR5_TETTS</name>
<evidence type="ECO:0000256" key="1">
    <source>
        <dbReference type="SAM" id="MobiDB-lite"/>
    </source>
</evidence>
<dbReference type="InParanoid" id="Q22WR5"/>
<feature type="compositionally biased region" description="Acidic residues" evidence="1">
    <location>
        <begin position="211"/>
        <end position="229"/>
    </location>
</feature>
<dbReference type="KEGG" id="tet:TTHERM_00974280"/>
<dbReference type="RefSeq" id="XP_001009972.3">
    <property type="nucleotide sequence ID" value="XM_001009972.3"/>
</dbReference>
<proteinExistence type="predicted"/>
<evidence type="ECO:0000313" key="3">
    <source>
        <dbReference type="Proteomes" id="UP000009168"/>
    </source>
</evidence>
<dbReference type="Proteomes" id="UP000009168">
    <property type="component" value="Unassembled WGS sequence"/>
</dbReference>
<organism evidence="2 3">
    <name type="scientific">Tetrahymena thermophila (strain SB210)</name>
    <dbReference type="NCBI Taxonomy" id="312017"/>
    <lineage>
        <taxon>Eukaryota</taxon>
        <taxon>Sar</taxon>
        <taxon>Alveolata</taxon>
        <taxon>Ciliophora</taxon>
        <taxon>Intramacronucleata</taxon>
        <taxon>Oligohymenophorea</taxon>
        <taxon>Hymenostomatida</taxon>
        <taxon>Tetrahymenina</taxon>
        <taxon>Tetrahymenidae</taxon>
        <taxon>Tetrahymena</taxon>
    </lineage>
</organism>
<keyword evidence="3" id="KW-1185">Reference proteome</keyword>
<dbReference type="eggNOG" id="ENOG502TFSB">
    <property type="taxonomic scope" value="Eukaryota"/>
</dbReference>
<feature type="compositionally biased region" description="Basic and acidic residues" evidence="1">
    <location>
        <begin position="190"/>
        <end position="210"/>
    </location>
</feature>
<feature type="region of interest" description="Disordered" evidence="1">
    <location>
        <begin position="179"/>
        <end position="235"/>
    </location>
</feature>